<keyword evidence="1" id="KW-0472">Membrane</keyword>
<keyword evidence="1" id="KW-1133">Transmembrane helix</keyword>
<name>A0A8T9ZWR2_9HEMI</name>
<sequence length="52" mass="6499">MPQMAPMWWEMLYLYNINLLLLTSFIIFHNKNYKMKSNKASKMNKNQKTWKW</sequence>
<dbReference type="AlphaFoldDB" id="A0A8T9ZWR2"/>
<keyword evidence="1" id="KW-0812">Transmembrane</keyword>
<evidence type="ECO:0000256" key="1">
    <source>
        <dbReference type="SAM" id="Phobius"/>
    </source>
</evidence>
<protein>
    <submittedName>
        <fullName evidence="2">ATPase subunit 8</fullName>
    </submittedName>
</protein>
<geneLocation type="mitochondrion" evidence="2"/>
<feature type="transmembrane region" description="Helical" evidence="1">
    <location>
        <begin position="12"/>
        <end position="29"/>
    </location>
</feature>
<keyword evidence="2" id="KW-0496">Mitochondrion</keyword>
<dbReference type="EMBL" id="MW619643">
    <property type="protein sequence ID" value="UPL65263.1"/>
    <property type="molecule type" value="Genomic_DNA"/>
</dbReference>
<evidence type="ECO:0000313" key="2">
    <source>
        <dbReference type="EMBL" id="UPL65263.1"/>
    </source>
</evidence>
<accession>A0A8T9ZWR2</accession>
<proteinExistence type="predicted"/>
<reference evidence="2" key="1">
    <citation type="journal article" date="2022" name="Cladistics">
        <title>Diversification of the phytophagous lineages of true bugs (Insecta: Hemiptera: Heteroptera) shortly after that of the flowering plants.</title>
        <authorList>
            <person name="Ye F."/>
            <person name="Kment P."/>
            <person name="Redei D."/>
            <person name="Luo J.Y."/>
            <person name="Wang Y.H."/>
            <person name="Kuechler S.M."/>
            <person name="Zhang W.W."/>
            <person name="Chen P.P."/>
            <person name="Wu H.Y."/>
            <person name="Wu Y.Z."/>
            <person name="Sun X.Y."/>
            <person name="Ding L."/>
            <person name="Wang Y.R."/>
            <person name="Xie Q."/>
        </authorList>
    </citation>
    <scope>NUCLEOTIDE SEQUENCE</scope>
</reference>
<organism evidence="2">
    <name type="scientific">Largus sp</name>
    <dbReference type="NCBI Taxonomy" id="2931298"/>
    <lineage>
        <taxon>Eukaryota</taxon>
        <taxon>Metazoa</taxon>
        <taxon>Ecdysozoa</taxon>
        <taxon>Arthropoda</taxon>
        <taxon>Hexapoda</taxon>
        <taxon>Insecta</taxon>
        <taxon>Pterygota</taxon>
        <taxon>Neoptera</taxon>
        <taxon>Paraneoptera</taxon>
        <taxon>Hemiptera</taxon>
        <taxon>Heteroptera</taxon>
        <taxon>Panheteroptera</taxon>
        <taxon>Pentatomomorpha</taxon>
        <taxon>Pyrrhocoroidea</taxon>
        <taxon>Largidae</taxon>
        <taxon>Largus</taxon>
    </lineage>
</organism>